<proteinExistence type="predicted"/>
<evidence type="ECO:0000313" key="2">
    <source>
        <dbReference type="Proteomes" id="UP001228504"/>
    </source>
</evidence>
<dbReference type="CDD" id="cd06561">
    <property type="entry name" value="AlkD_like"/>
    <property type="match status" value="1"/>
</dbReference>
<dbReference type="PANTHER" id="PTHR34070">
    <property type="entry name" value="ARMADILLO-TYPE FOLD"/>
    <property type="match status" value="1"/>
</dbReference>
<dbReference type="PANTHER" id="PTHR34070:SF1">
    <property type="entry name" value="DNA ALKYLATION REPAIR PROTEIN"/>
    <property type="match status" value="1"/>
</dbReference>
<accession>A0ABT9USL0</accession>
<organism evidence="1 2">
    <name type="scientific">Eubacterium multiforme</name>
    <dbReference type="NCBI Taxonomy" id="83339"/>
    <lineage>
        <taxon>Bacteria</taxon>
        <taxon>Bacillati</taxon>
        <taxon>Bacillota</taxon>
        <taxon>Clostridia</taxon>
        <taxon>Eubacteriales</taxon>
        <taxon>Eubacteriaceae</taxon>
        <taxon>Eubacterium</taxon>
    </lineage>
</organism>
<evidence type="ECO:0000313" key="1">
    <source>
        <dbReference type="EMBL" id="MDQ0149305.1"/>
    </source>
</evidence>
<dbReference type="Proteomes" id="UP001228504">
    <property type="component" value="Unassembled WGS sequence"/>
</dbReference>
<keyword evidence="2" id="KW-1185">Reference proteome</keyword>
<dbReference type="RefSeq" id="WP_307484564.1">
    <property type="nucleotide sequence ID" value="NZ_JAUSUF010000002.1"/>
</dbReference>
<dbReference type="SUPFAM" id="SSF48371">
    <property type="entry name" value="ARM repeat"/>
    <property type="match status" value="1"/>
</dbReference>
<reference evidence="1 2" key="1">
    <citation type="submission" date="2023-07" db="EMBL/GenBank/DDBJ databases">
        <title>Genomic Encyclopedia of Type Strains, Phase IV (KMG-IV): sequencing the most valuable type-strain genomes for metagenomic binning, comparative biology and taxonomic classification.</title>
        <authorList>
            <person name="Goeker M."/>
        </authorList>
    </citation>
    <scope>NUCLEOTIDE SEQUENCE [LARGE SCALE GENOMIC DNA]</scope>
    <source>
        <strain evidence="1 2">DSM 20694</strain>
    </source>
</reference>
<dbReference type="Pfam" id="PF08713">
    <property type="entry name" value="DNA_alkylation"/>
    <property type="match status" value="1"/>
</dbReference>
<comment type="caution">
    <text evidence="1">The sequence shown here is derived from an EMBL/GenBank/DDBJ whole genome shotgun (WGS) entry which is preliminary data.</text>
</comment>
<gene>
    <name evidence="1" type="ORF">J2S18_001235</name>
</gene>
<protein>
    <submittedName>
        <fullName evidence="1">3-methyladenine DNA glycosylase AlkD</fullName>
    </submittedName>
</protein>
<dbReference type="Gene3D" id="1.25.10.90">
    <property type="match status" value="1"/>
</dbReference>
<name>A0ABT9USL0_9FIRM</name>
<dbReference type="InterPro" id="IPR016024">
    <property type="entry name" value="ARM-type_fold"/>
</dbReference>
<dbReference type="InterPro" id="IPR014825">
    <property type="entry name" value="DNA_alkylation"/>
</dbReference>
<dbReference type="EMBL" id="JAUSUF010000002">
    <property type="protein sequence ID" value="MDQ0149305.1"/>
    <property type="molecule type" value="Genomic_DNA"/>
</dbReference>
<sequence>MDKLIRRQILELADEDYKRFHTNLLPNGEFNVIGVRVPKLRKLAKEISKGNFREYLNFGREDYYEEIMLKGMIIGCAKMDLKERLKYVKIFVPKINNWAICDVFCAGLKFTKKSKEEVLEFIKPYLKSDKEFYLRFAIVMLLDFYIDEEHINEVLEALDKIKNEEYYVKMAIAWNISICYIKFPKETMEYLKNNTLDKFTYNKALQKITESLRVDKDTKVLIRGMKK</sequence>